<keyword evidence="2" id="KW-0378">Hydrolase</keyword>
<dbReference type="Pfam" id="PF05685">
    <property type="entry name" value="Uma2"/>
    <property type="match status" value="1"/>
</dbReference>
<dbReference type="PANTHER" id="PTHR47152">
    <property type="entry name" value="SLR2084 PROTEIN-RELATED"/>
    <property type="match status" value="1"/>
</dbReference>
<name>A0AAE3GRK7_9CYAN</name>
<dbReference type="PANTHER" id="PTHR47152:SF4">
    <property type="entry name" value="SLR0445 PROTEIN"/>
    <property type="match status" value="1"/>
</dbReference>
<keyword evidence="2" id="KW-0255">Endonuclease</keyword>
<reference evidence="2" key="1">
    <citation type="submission" date="2022-06" db="EMBL/GenBank/DDBJ databases">
        <title>New cyanobacteria of genus Symplocastrum in benthos of Lake Baikal.</title>
        <authorList>
            <person name="Sorokovikova E."/>
            <person name="Tikhonova I."/>
            <person name="Krasnopeev A."/>
            <person name="Evseev P."/>
            <person name="Gladkikh A."/>
            <person name="Belykh O."/>
        </authorList>
    </citation>
    <scope>NUCLEOTIDE SEQUENCE</scope>
    <source>
        <strain evidence="2">BBK-W-15</strain>
    </source>
</reference>
<dbReference type="Proteomes" id="UP001204953">
    <property type="component" value="Unassembled WGS sequence"/>
</dbReference>
<organism evidence="2 3">
    <name type="scientific">Limnofasciculus baicalensis BBK-W-15</name>
    <dbReference type="NCBI Taxonomy" id="2699891"/>
    <lineage>
        <taxon>Bacteria</taxon>
        <taxon>Bacillati</taxon>
        <taxon>Cyanobacteriota</taxon>
        <taxon>Cyanophyceae</taxon>
        <taxon>Coleofasciculales</taxon>
        <taxon>Coleofasciculaceae</taxon>
        <taxon>Limnofasciculus</taxon>
        <taxon>Limnofasciculus baicalensis</taxon>
    </lineage>
</organism>
<evidence type="ECO:0000313" key="3">
    <source>
        <dbReference type="Proteomes" id="UP001204953"/>
    </source>
</evidence>
<feature type="domain" description="Putative restriction endonuclease" evidence="1">
    <location>
        <begin position="6"/>
        <end position="153"/>
    </location>
</feature>
<dbReference type="Gene3D" id="3.90.1570.10">
    <property type="entry name" value="tt1808, chain A"/>
    <property type="match status" value="1"/>
</dbReference>
<accession>A0AAE3GRK7</accession>
<dbReference type="InterPro" id="IPR008538">
    <property type="entry name" value="Uma2"/>
</dbReference>
<keyword evidence="3" id="KW-1185">Reference proteome</keyword>
<keyword evidence="2" id="KW-0540">Nuclease</keyword>
<evidence type="ECO:0000259" key="1">
    <source>
        <dbReference type="Pfam" id="PF05685"/>
    </source>
</evidence>
<dbReference type="InterPro" id="IPR011335">
    <property type="entry name" value="Restrct_endonuc-II-like"/>
</dbReference>
<proteinExistence type="predicted"/>
<comment type="caution">
    <text evidence="2">The sequence shown here is derived from an EMBL/GenBank/DDBJ whole genome shotgun (WGS) entry which is preliminary data.</text>
</comment>
<dbReference type="RefSeq" id="WP_254011462.1">
    <property type="nucleotide sequence ID" value="NZ_JAMZMM010000067.1"/>
</dbReference>
<dbReference type="CDD" id="cd06260">
    <property type="entry name" value="DUF820-like"/>
    <property type="match status" value="1"/>
</dbReference>
<evidence type="ECO:0000313" key="2">
    <source>
        <dbReference type="EMBL" id="MCP2728667.1"/>
    </source>
</evidence>
<dbReference type="GO" id="GO:0004519">
    <property type="term" value="F:endonuclease activity"/>
    <property type="evidence" value="ECO:0007669"/>
    <property type="project" value="UniProtKB-KW"/>
</dbReference>
<dbReference type="EMBL" id="JAMZMM010000067">
    <property type="protein sequence ID" value="MCP2728667.1"/>
    <property type="molecule type" value="Genomic_DNA"/>
</dbReference>
<dbReference type="InterPro" id="IPR012296">
    <property type="entry name" value="Nuclease_put_TT1808"/>
</dbReference>
<sequence length="179" mass="20831">MSGVTWQEYEILRATMDNYPGLRMTYLKGTLELFMPSPEQETSKTTIARLIELSSLEKNIRLYGCGSTTYRKKAKERGLEPDESYCFGRVKEFPDFAIEVIITSGTIDKLEVYSGLGVPEVWFWQNEQFRLYSLQDGKYEEVTRSQFLPDLDLDLLATYIKMPDQYDAIVEFRNAIQEK</sequence>
<dbReference type="AlphaFoldDB" id="A0AAE3GRK7"/>
<gene>
    <name evidence="2" type="ORF">NJ959_09310</name>
</gene>
<protein>
    <submittedName>
        <fullName evidence="2">Uma2 family endonuclease</fullName>
    </submittedName>
</protein>
<dbReference type="SUPFAM" id="SSF52980">
    <property type="entry name" value="Restriction endonuclease-like"/>
    <property type="match status" value="1"/>
</dbReference>